<dbReference type="SUPFAM" id="SSF52540">
    <property type="entry name" value="P-loop containing nucleoside triphosphate hydrolases"/>
    <property type="match status" value="1"/>
</dbReference>
<name>A0A3E4Q6P3_BACUN</name>
<accession>A0A3E4Q6P3</accession>
<reference evidence="4 5" key="1">
    <citation type="submission" date="2018-08" db="EMBL/GenBank/DDBJ databases">
        <title>A genome reference for cultivated species of the human gut microbiota.</title>
        <authorList>
            <person name="Zou Y."/>
            <person name="Xue W."/>
            <person name="Luo G."/>
        </authorList>
    </citation>
    <scope>NUCLEOTIDE SEQUENCE [LARGE SCALE GENOMIC DNA]</scope>
    <source>
        <strain evidence="3 5">OM07-9</strain>
        <strain evidence="2 4">TF09-22</strain>
    </source>
</reference>
<dbReference type="RefSeq" id="WP_117703135.1">
    <property type="nucleotide sequence ID" value="NZ_CAXSSZ010000025.1"/>
</dbReference>
<dbReference type="SMART" id="SM00382">
    <property type="entry name" value="AAA"/>
    <property type="match status" value="1"/>
</dbReference>
<evidence type="ECO:0000313" key="2">
    <source>
        <dbReference type="EMBL" id="RGK88032.1"/>
    </source>
</evidence>
<dbReference type="Gene3D" id="3.40.50.300">
    <property type="entry name" value="P-loop containing nucleotide triphosphate hydrolases"/>
    <property type="match status" value="1"/>
</dbReference>
<evidence type="ECO:0000313" key="4">
    <source>
        <dbReference type="Proteomes" id="UP000260874"/>
    </source>
</evidence>
<sequence>MSEAVNDFKTFARNAKGVRELLSMKFDTLPFEGEWYDAFGTPESRGVWIVWGKSGSGKTSFVMKLCKELCKYGRVVYDSLEEGISLTMQNTVRRSNMLEANRRFLLVCESMDELSLRLKRQKSPDFVVIDSFQYTQMTYAQYIRFKERHKNKLLIFVSHASGQNPDGRSAKKVQYDASLKIYVEGKRAFSHGRFIGPKGYYDIWREEAEIYFGDKPILNDENE</sequence>
<evidence type="ECO:0000313" key="5">
    <source>
        <dbReference type="Proteomes" id="UP000261295"/>
    </source>
</evidence>
<organism evidence="2 4">
    <name type="scientific">Bacteroides uniformis</name>
    <dbReference type="NCBI Taxonomy" id="820"/>
    <lineage>
        <taxon>Bacteria</taxon>
        <taxon>Pseudomonadati</taxon>
        <taxon>Bacteroidota</taxon>
        <taxon>Bacteroidia</taxon>
        <taxon>Bacteroidales</taxon>
        <taxon>Bacteroidaceae</taxon>
        <taxon>Bacteroides</taxon>
    </lineage>
</organism>
<dbReference type="Proteomes" id="UP000260874">
    <property type="component" value="Unassembled WGS sequence"/>
</dbReference>
<comment type="caution">
    <text evidence="2">The sequence shown here is derived from an EMBL/GenBank/DDBJ whole genome shotgun (WGS) entry which is preliminary data.</text>
</comment>
<proteinExistence type="predicted"/>
<dbReference type="Proteomes" id="UP000261295">
    <property type="component" value="Unassembled WGS sequence"/>
</dbReference>
<dbReference type="EMBL" id="QSRB01000001">
    <property type="protein sequence ID" value="RGK88032.1"/>
    <property type="molecule type" value="Genomic_DNA"/>
</dbReference>
<dbReference type="EMBL" id="QSTL01000020">
    <property type="protein sequence ID" value="RGM52533.1"/>
    <property type="molecule type" value="Genomic_DNA"/>
</dbReference>
<gene>
    <name evidence="3" type="ORF">DXC07_17540</name>
    <name evidence="2" type="ORF">DXC91_00185</name>
</gene>
<feature type="domain" description="AAA+ ATPase" evidence="1">
    <location>
        <begin position="44"/>
        <end position="179"/>
    </location>
</feature>
<evidence type="ECO:0000313" key="3">
    <source>
        <dbReference type="EMBL" id="RGM52533.1"/>
    </source>
</evidence>
<dbReference type="AlphaFoldDB" id="A0A3E4Q6P3"/>
<evidence type="ECO:0000259" key="1">
    <source>
        <dbReference type="SMART" id="SM00382"/>
    </source>
</evidence>
<protein>
    <recommendedName>
        <fullName evidence="1">AAA+ ATPase domain-containing protein</fullName>
    </recommendedName>
</protein>
<dbReference type="InterPro" id="IPR003593">
    <property type="entry name" value="AAA+_ATPase"/>
</dbReference>
<dbReference type="InterPro" id="IPR027417">
    <property type="entry name" value="P-loop_NTPase"/>
</dbReference>